<dbReference type="GO" id="GO:0012505">
    <property type="term" value="C:endomembrane system"/>
    <property type="evidence" value="ECO:0007669"/>
    <property type="project" value="TreeGrafter"/>
</dbReference>
<dbReference type="PROSITE" id="PS50192">
    <property type="entry name" value="T_SNARE"/>
    <property type="match status" value="1"/>
</dbReference>
<evidence type="ECO:0000256" key="1">
    <source>
        <dbReference type="SAM" id="Phobius"/>
    </source>
</evidence>
<proteinExistence type="predicted"/>
<dbReference type="CDD" id="cd15840">
    <property type="entry name" value="SNARE_Qa"/>
    <property type="match status" value="1"/>
</dbReference>
<dbReference type="InterPro" id="IPR045242">
    <property type="entry name" value="Syntaxin"/>
</dbReference>
<keyword evidence="1" id="KW-0472">Membrane</keyword>
<dbReference type="GO" id="GO:0048278">
    <property type="term" value="P:vesicle docking"/>
    <property type="evidence" value="ECO:0007669"/>
    <property type="project" value="TreeGrafter"/>
</dbReference>
<evidence type="ECO:0000259" key="2">
    <source>
        <dbReference type="PROSITE" id="PS50192"/>
    </source>
</evidence>
<reference evidence="3" key="1">
    <citation type="submission" date="2021-01" db="EMBL/GenBank/DDBJ databases">
        <authorList>
            <person name="Corre E."/>
            <person name="Pelletier E."/>
            <person name="Niang G."/>
            <person name="Scheremetjew M."/>
            <person name="Finn R."/>
            <person name="Kale V."/>
            <person name="Holt S."/>
            <person name="Cochrane G."/>
            <person name="Meng A."/>
            <person name="Brown T."/>
            <person name="Cohen L."/>
        </authorList>
    </citation>
    <scope>NUCLEOTIDE SEQUENCE</scope>
    <source>
        <strain evidence="3">CCMP441</strain>
    </source>
</reference>
<keyword evidence="1" id="KW-1133">Transmembrane helix</keyword>
<dbReference type="Gene3D" id="1.20.5.110">
    <property type="match status" value="1"/>
</dbReference>
<dbReference type="InterPro" id="IPR000727">
    <property type="entry name" value="T_SNARE_dom"/>
</dbReference>
<keyword evidence="1" id="KW-0812">Transmembrane</keyword>
<dbReference type="GO" id="GO:0005484">
    <property type="term" value="F:SNAP receptor activity"/>
    <property type="evidence" value="ECO:0007669"/>
    <property type="project" value="TreeGrafter"/>
</dbReference>
<dbReference type="GO" id="GO:0000149">
    <property type="term" value="F:SNARE binding"/>
    <property type="evidence" value="ECO:0007669"/>
    <property type="project" value="TreeGrafter"/>
</dbReference>
<gene>
    <name evidence="3" type="ORF">HAND1043_LOCUS25044</name>
</gene>
<dbReference type="GO" id="GO:0031201">
    <property type="term" value="C:SNARE complex"/>
    <property type="evidence" value="ECO:0007669"/>
    <property type="project" value="TreeGrafter"/>
</dbReference>
<evidence type="ECO:0000313" key="3">
    <source>
        <dbReference type="EMBL" id="CAD8758530.1"/>
    </source>
</evidence>
<sequence>MQLQAPLLDDGQVSFAMQSVMERNEEMRQLETDLGELHTLFKDVATLASMQQENLDTIEGAVTEANVRVVGGVSELLKAKKHQRRARKRMCCLIATGACVVTILAYWIIGPR</sequence>
<dbReference type="GO" id="GO:0006886">
    <property type="term" value="P:intracellular protein transport"/>
    <property type="evidence" value="ECO:0007669"/>
    <property type="project" value="TreeGrafter"/>
</dbReference>
<dbReference type="SUPFAM" id="SSF58038">
    <property type="entry name" value="SNARE fusion complex"/>
    <property type="match status" value="1"/>
</dbReference>
<feature type="domain" description="T-SNARE coiled-coil homology" evidence="2">
    <location>
        <begin position="17"/>
        <end position="79"/>
    </location>
</feature>
<organism evidence="3">
    <name type="scientific">Hemiselmis andersenii</name>
    <name type="common">Cryptophyte alga</name>
    <dbReference type="NCBI Taxonomy" id="464988"/>
    <lineage>
        <taxon>Eukaryota</taxon>
        <taxon>Cryptophyceae</taxon>
        <taxon>Cryptomonadales</taxon>
        <taxon>Hemiselmidaceae</taxon>
        <taxon>Hemiselmis</taxon>
    </lineage>
</organism>
<name>A0A6T8PI17_HEMAN</name>
<dbReference type="AlphaFoldDB" id="A0A6T8PI17"/>
<dbReference type="SMART" id="SM00397">
    <property type="entry name" value="t_SNARE"/>
    <property type="match status" value="1"/>
</dbReference>
<accession>A0A6T8PI17</accession>
<feature type="transmembrane region" description="Helical" evidence="1">
    <location>
        <begin position="90"/>
        <end position="109"/>
    </location>
</feature>
<dbReference type="GO" id="GO:0006906">
    <property type="term" value="P:vesicle fusion"/>
    <property type="evidence" value="ECO:0007669"/>
    <property type="project" value="TreeGrafter"/>
</dbReference>
<dbReference type="Pfam" id="PF05739">
    <property type="entry name" value="SNARE"/>
    <property type="match status" value="1"/>
</dbReference>
<dbReference type="EMBL" id="HBFK01041215">
    <property type="protein sequence ID" value="CAD8758530.1"/>
    <property type="molecule type" value="Transcribed_RNA"/>
</dbReference>
<dbReference type="PANTHER" id="PTHR19957">
    <property type="entry name" value="SYNTAXIN"/>
    <property type="match status" value="1"/>
</dbReference>
<protein>
    <recommendedName>
        <fullName evidence="2">t-SNARE coiled-coil homology domain-containing protein</fullName>
    </recommendedName>
</protein>